<evidence type="ECO:0000256" key="4">
    <source>
        <dbReference type="ARBA" id="ARBA00022692"/>
    </source>
</evidence>
<dbReference type="Proteomes" id="UP000198916">
    <property type="component" value="Unassembled WGS sequence"/>
</dbReference>
<comment type="subcellular location">
    <subcellularLocation>
        <location evidence="1 8">Cell outer membrane</location>
        <topology evidence="1 8">Multi-pass membrane protein</topology>
    </subcellularLocation>
</comment>
<dbReference type="NCBIfam" id="TIGR04057">
    <property type="entry name" value="SusC_RagA_signa"/>
    <property type="match status" value="1"/>
</dbReference>
<dbReference type="Pfam" id="PF07715">
    <property type="entry name" value="Plug"/>
    <property type="match status" value="1"/>
</dbReference>
<dbReference type="Gene3D" id="2.60.40.1120">
    <property type="entry name" value="Carboxypeptidase-like, regulatory domain"/>
    <property type="match status" value="1"/>
</dbReference>
<comment type="similarity">
    <text evidence="8 9">Belongs to the TonB-dependent receptor family.</text>
</comment>
<name>A0A1H7PVV9_9SPHI</name>
<evidence type="ECO:0000313" key="13">
    <source>
        <dbReference type="EMBL" id="SEL39395.1"/>
    </source>
</evidence>
<evidence type="ECO:0000256" key="7">
    <source>
        <dbReference type="ARBA" id="ARBA00023237"/>
    </source>
</evidence>
<dbReference type="NCBIfam" id="TIGR04056">
    <property type="entry name" value="OMP_RagA_SusC"/>
    <property type="match status" value="1"/>
</dbReference>
<evidence type="ECO:0000256" key="8">
    <source>
        <dbReference type="PROSITE-ProRule" id="PRU01360"/>
    </source>
</evidence>
<dbReference type="InterPro" id="IPR012910">
    <property type="entry name" value="Plug_dom"/>
</dbReference>
<dbReference type="InterPro" id="IPR023996">
    <property type="entry name" value="TonB-dep_OMP_SusC/RagA"/>
</dbReference>
<evidence type="ECO:0000256" key="1">
    <source>
        <dbReference type="ARBA" id="ARBA00004571"/>
    </source>
</evidence>
<dbReference type="Pfam" id="PF00593">
    <property type="entry name" value="TonB_dep_Rec_b-barrel"/>
    <property type="match status" value="1"/>
</dbReference>
<evidence type="ECO:0000256" key="6">
    <source>
        <dbReference type="ARBA" id="ARBA00023136"/>
    </source>
</evidence>
<keyword evidence="6 8" id="KW-0472">Membrane</keyword>
<protein>
    <submittedName>
        <fullName evidence="13">TonB-linked outer membrane protein, SusC/RagA family</fullName>
    </submittedName>
</protein>
<dbReference type="RefSeq" id="WP_090606078.1">
    <property type="nucleotide sequence ID" value="NZ_FNZR01000005.1"/>
</dbReference>
<keyword evidence="4 8" id="KW-0812">Transmembrane</keyword>
<evidence type="ECO:0000256" key="10">
    <source>
        <dbReference type="SAM" id="SignalP"/>
    </source>
</evidence>
<evidence type="ECO:0000256" key="3">
    <source>
        <dbReference type="ARBA" id="ARBA00022452"/>
    </source>
</evidence>
<dbReference type="InterPro" id="IPR039426">
    <property type="entry name" value="TonB-dep_rcpt-like"/>
</dbReference>
<keyword evidence="3 8" id="KW-1134">Transmembrane beta strand</keyword>
<evidence type="ECO:0000256" key="9">
    <source>
        <dbReference type="RuleBase" id="RU003357"/>
    </source>
</evidence>
<dbReference type="STRING" id="332977.SAMN05421740_10525"/>
<dbReference type="GO" id="GO:0009279">
    <property type="term" value="C:cell outer membrane"/>
    <property type="evidence" value="ECO:0007669"/>
    <property type="project" value="UniProtKB-SubCell"/>
</dbReference>
<feature type="chain" id="PRO_5011754693" evidence="10">
    <location>
        <begin position="19"/>
        <end position="1044"/>
    </location>
</feature>
<dbReference type="InterPro" id="IPR037066">
    <property type="entry name" value="Plug_dom_sf"/>
</dbReference>
<dbReference type="SUPFAM" id="SSF49464">
    <property type="entry name" value="Carboxypeptidase regulatory domain-like"/>
    <property type="match status" value="1"/>
</dbReference>
<dbReference type="InterPro" id="IPR023997">
    <property type="entry name" value="TonB-dep_OMP_SusC/RagA_CS"/>
</dbReference>
<keyword evidence="2 8" id="KW-0813">Transport</keyword>
<dbReference type="Gene3D" id="2.40.170.20">
    <property type="entry name" value="TonB-dependent receptor, beta-barrel domain"/>
    <property type="match status" value="1"/>
</dbReference>
<proteinExistence type="inferred from homology"/>
<keyword evidence="7 8" id="KW-0998">Cell outer membrane</keyword>
<dbReference type="SUPFAM" id="SSF56935">
    <property type="entry name" value="Porins"/>
    <property type="match status" value="1"/>
</dbReference>
<sequence length="1044" mass="114678">MRLFLILFVVLFITTAFAQQRKITGTVLSRSTGEALSGVTIKGTSQTTATDANGKFSINAASGETLVLSYVGMNDLRVTVTDETTELNLAMEENTATLDQVVIVGYTTQRKKDLTGSIAVVNLSSDVTSTTSGNTAQALQGRVAGLYIEKDGSPNGATSRILIRGSNTLGNNNPLYVIDGVPTTRPEVFQNLNPASIESVQILKDASASSIYGSRASNGVIIVTTKNGGNTEGKVQFQLNSNVAAQSERSIRFNVLNAIDRGRALWQASINDRQDPAAAYGEIYNFDWNGNYEQPVLNGVSLQPFVGGDSNTPSGDTDWQDVMYKTGMVTNNNLTASVGNKNSSLELGFGYIKNTGMMRYTGYDRISGNINAVTRAFNDKLTLGVNINIANSNELLTANDLGGSASTFNAVTLAPTIPVFQKDGSTYAGELGAGYSDRNNPLHMQYLARWNNTNRLNTFGNVFIEVQPVKNLFFRSSIGADDSRFLRKVIEPTFTEGALSRTTNSLTHDQNHFLSLTLSNTLRYNLALGDHSRFNFLLGTEYIKTDLNYQLTRKQGFSIQTEDYFTLNAATGNTSVSGNLTGNRLFSQFARVDYNLLDRYLIAVTIRRDGSSRFGSNNQYGVFPAASIGWKIDQEDFMRDSRLFSELKLRLGVGRVGNQEIGDIARYALYEARYGLSQNELTPGFWEPYMNIGTAYSLNGANTGMLPSGFVQTQGGNPNLKWESTGELNAGLDFALLENKIFGSFDYFSRKTTGILITPPVASALGEGQSKPVNGATKTNKGWEFVVGYRGEKSGDFSYDVQMNFAHFRDEITELPESVRPAYPGNLLHTIIGHSQFDIFGYKTDGLFQSQQEVDEAPTQIGAAPGRIRYVDLNGDDRIDDLDRTWIGTTLPKLEYGVRIGAAYRSFDISIFASGVAGRSGYDVYSNFNNLMKSRENVGPGVFNGWTPTNTDTNVPALTLVDANNETRTSDYFMVNTAYFKMRNIQLGYNLTPKSIFSNVRFFVMGENLFWIKSNEYQGPDPERIDLGPVPIPKTYTFGVNLSF</sequence>
<keyword evidence="10" id="KW-0732">Signal</keyword>
<dbReference type="AlphaFoldDB" id="A0A1H7PVV9"/>
<organism evidence="13 14">
    <name type="scientific">Parapedobacter koreensis</name>
    <dbReference type="NCBI Taxonomy" id="332977"/>
    <lineage>
        <taxon>Bacteria</taxon>
        <taxon>Pseudomonadati</taxon>
        <taxon>Bacteroidota</taxon>
        <taxon>Sphingobacteriia</taxon>
        <taxon>Sphingobacteriales</taxon>
        <taxon>Sphingobacteriaceae</taxon>
        <taxon>Parapedobacter</taxon>
    </lineage>
</organism>
<feature type="domain" description="TonB-dependent receptor plug" evidence="12">
    <location>
        <begin position="111"/>
        <end position="220"/>
    </location>
</feature>
<evidence type="ECO:0000259" key="12">
    <source>
        <dbReference type="Pfam" id="PF07715"/>
    </source>
</evidence>
<dbReference type="PROSITE" id="PS52016">
    <property type="entry name" value="TONB_DEPENDENT_REC_3"/>
    <property type="match status" value="1"/>
</dbReference>
<evidence type="ECO:0000313" key="14">
    <source>
        <dbReference type="Proteomes" id="UP000198916"/>
    </source>
</evidence>
<keyword evidence="14" id="KW-1185">Reference proteome</keyword>
<evidence type="ECO:0000256" key="2">
    <source>
        <dbReference type="ARBA" id="ARBA00022448"/>
    </source>
</evidence>
<dbReference type="OrthoDB" id="9768177at2"/>
<keyword evidence="5 9" id="KW-0798">TonB box</keyword>
<dbReference type="Gene3D" id="2.170.130.10">
    <property type="entry name" value="TonB-dependent receptor, plug domain"/>
    <property type="match status" value="1"/>
</dbReference>
<evidence type="ECO:0000256" key="5">
    <source>
        <dbReference type="ARBA" id="ARBA00023077"/>
    </source>
</evidence>
<dbReference type="InterPro" id="IPR008969">
    <property type="entry name" value="CarboxyPept-like_regulatory"/>
</dbReference>
<dbReference type="EMBL" id="FNZR01000005">
    <property type="protein sequence ID" value="SEL39395.1"/>
    <property type="molecule type" value="Genomic_DNA"/>
</dbReference>
<reference evidence="14" key="1">
    <citation type="submission" date="2016-10" db="EMBL/GenBank/DDBJ databases">
        <authorList>
            <person name="Varghese N."/>
            <person name="Submissions S."/>
        </authorList>
    </citation>
    <scope>NUCLEOTIDE SEQUENCE [LARGE SCALE GENOMIC DNA]</scope>
    <source>
        <strain evidence="14">Jip14</strain>
    </source>
</reference>
<accession>A0A1H7PVV9</accession>
<feature type="domain" description="TonB-dependent receptor-like beta-barrel" evidence="11">
    <location>
        <begin position="450"/>
        <end position="842"/>
    </location>
</feature>
<feature type="signal peptide" evidence="10">
    <location>
        <begin position="1"/>
        <end position="18"/>
    </location>
</feature>
<evidence type="ECO:0000259" key="11">
    <source>
        <dbReference type="Pfam" id="PF00593"/>
    </source>
</evidence>
<dbReference type="Pfam" id="PF13715">
    <property type="entry name" value="CarbopepD_reg_2"/>
    <property type="match status" value="1"/>
</dbReference>
<gene>
    <name evidence="13" type="ORF">SAMN05421740_10525</name>
</gene>
<dbReference type="InterPro" id="IPR036942">
    <property type="entry name" value="Beta-barrel_TonB_sf"/>
</dbReference>
<dbReference type="InterPro" id="IPR000531">
    <property type="entry name" value="Beta-barrel_TonB"/>
</dbReference>